<evidence type="ECO:0000256" key="5">
    <source>
        <dbReference type="ARBA" id="ARBA00022842"/>
    </source>
</evidence>
<dbReference type="EMBL" id="QKKF02004629">
    <property type="protein sequence ID" value="RZF47242.1"/>
    <property type="molecule type" value="Genomic_DNA"/>
</dbReference>
<keyword evidence="1" id="KW-0488">Methylation</keyword>
<gene>
    <name evidence="13" type="ORF">LSTR_LSTR004951</name>
</gene>
<dbReference type="PRINTS" id="PR00449">
    <property type="entry name" value="RASTRNSFRMNG"/>
</dbReference>
<dbReference type="Gene3D" id="3.40.50.300">
    <property type="entry name" value="P-loop containing nucleotide triphosphate hydrolases"/>
    <property type="match status" value="1"/>
</dbReference>
<proteinExistence type="inferred from homology"/>
<keyword evidence="14" id="KW-1185">Reference proteome</keyword>
<dbReference type="SMART" id="SM00173">
    <property type="entry name" value="RAS"/>
    <property type="match status" value="1"/>
</dbReference>
<dbReference type="InterPro" id="IPR001806">
    <property type="entry name" value="Small_GTPase"/>
</dbReference>
<reference evidence="13 14" key="1">
    <citation type="journal article" date="2017" name="Gigascience">
        <title>Genome sequence of the small brown planthopper, Laodelphax striatellus.</title>
        <authorList>
            <person name="Zhu J."/>
            <person name="Jiang F."/>
            <person name="Wang X."/>
            <person name="Yang P."/>
            <person name="Bao Y."/>
            <person name="Zhao W."/>
            <person name="Wang W."/>
            <person name="Lu H."/>
            <person name="Wang Q."/>
            <person name="Cui N."/>
            <person name="Li J."/>
            <person name="Chen X."/>
            <person name="Luo L."/>
            <person name="Yu J."/>
            <person name="Kang L."/>
            <person name="Cui F."/>
        </authorList>
    </citation>
    <scope>NUCLEOTIDE SEQUENCE [LARGE SCALE GENOMIC DNA]</scope>
    <source>
        <strain evidence="13">Lst14</strain>
    </source>
</reference>
<dbReference type="GO" id="GO:0005525">
    <property type="term" value="F:GTP binding"/>
    <property type="evidence" value="ECO:0007669"/>
    <property type="project" value="UniProtKB-KW"/>
</dbReference>
<dbReference type="SUPFAM" id="SSF52540">
    <property type="entry name" value="P-loop containing nucleoside triphosphate hydrolases"/>
    <property type="match status" value="1"/>
</dbReference>
<dbReference type="InterPro" id="IPR020849">
    <property type="entry name" value="Small_GTPase_Ras-type"/>
</dbReference>
<dbReference type="FunFam" id="3.40.50.300:FF:000273">
    <property type="entry name" value="GTP-binding protein Rheb homolog"/>
    <property type="match status" value="1"/>
</dbReference>
<dbReference type="SMART" id="SM00175">
    <property type="entry name" value="RAB"/>
    <property type="match status" value="1"/>
</dbReference>
<dbReference type="SMR" id="A0A482XN41"/>
<evidence type="ECO:0000256" key="4">
    <source>
        <dbReference type="ARBA" id="ARBA00022801"/>
    </source>
</evidence>
<evidence type="ECO:0000256" key="10">
    <source>
        <dbReference type="ARBA" id="ARBA00037811"/>
    </source>
</evidence>
<keyword evidence="6" id="KW-0342">GTP-binding</keyword>
<dbReference type="OrthoDB" id="25818at2759"/>
<keyword evidence="7" id="KW-0472">Membrane</keyword>
<dbReference type="Pfam" id="PF00071">
    <property type="entry name" value="Ras"/>
    <property type="match status" value="1"/>
</dbReference>
<dbReference type="InterPro" id="IPR005225">
    <property type="entry name" value="Small_GTP-bd"/>
</dbReference>
<keyword evidence="2" id="KW-0479">Metal-binding</keyword>
<evidence type="ECO:0000256" key="9">
    <source>
        <dbReference type="ARBA" id="ARBA00023289"/>
    </source>
</evidence>
<protein>
    <recommendedName>
        <fullName evidence="15">GTP-binding protein Rheb</fullName>
    </recommendedName>
</protein>
<accession>A0A482XN41</accession>
<dbReference type="GO" id="GO:0007165">
    <property type="term" value="P:signal transduction"/>
    <property type="evidence" value="ECO:0007669"/>
    <property type="project" value="InterPro"/>
</dbReference>
<evidence type="ECO:0000256" key="11">
    <source>
        <dbReference type="ARBA" id="ARBA00037969"/>
    </source>
</evidence>
<dbReference type="GO" id="GO:0003924">
    <property type="term" value="F:GTPase activity"/>
    <property type="evidence" value="ECO:0007669"/>
    <property type="project" value="InterPro"/>
</dbReference>
<evidence type="ECO:0000256" key="6">
    <source>
        <dbReference type="ARBA" id="ARBA00023134"/>
    </source>
</evidence>
<evidence type="ECO:0000256" key="3">
    <source>
        <dbReference type="ARBA" id="ARBA00022741"/>
    </source>
</evidence>
<keyword evidence="8" id="KW-0449">Lipoprotein</keyword>
<evidence type="ECO:0008006" key="15">
    <source>
        <dbReference type="Google" id="ProtNLM"/>
    </source>
</evidence>
<dbReference type="GO" id="GO:0046872">
    <property type="term" value="F:metal ion binding"/>
    <property type="evidence" value="ECO:0007669"/>
    <property type="project" value="UniProtKB-KW"/>
</dbReference>
<dbReference type="AlphaFoldDB" id="A0A482XN41"/>
<comment type="caution">
    <text evidence="13">The sequence shown here is derived from an EMBL/GenBank/DDBJ whole genome shotgun (WGS) entry which is preliminary data.</text>
</comment>
<dbReference type="Proteomes" id="UP000291343">
    <property type="component" value="Unassembled WGS sequence"/>
</dbReference>
<dbReference type="GO" id="GO:0005789">
    <property type="term" value="C:endoplasmic reticulum membrane"/>
    <property type="evidence" value="ECO:0007669"/>
    <property type="project" value="UniProtKB-SubCell"/>
</dbReference>
<sequence>MAAAAGKQRKLAVMGYRSVGKSSLTIQFIDRQFVDNYNPTIEYTHHKSFQYRGEEYNLTIVDTAGQDKYSIFPVQLTVNVHGFILVYSVTSRMSFEVVRTIHEKLLDAVGRLAVPVLLVGNKMDLYNERVVSLEEGRALAAQWHAAFIETSAREYLSTCDLFSLALFEVEKVYGNSRPLSCSIS</sequence>
<evidence type="ECO:0000256" key="12">
    <source>
        <dbReference type="ARBA" id="ARBA00049117"/>
    </source>
</evidence>
<dbReference type="PROSITE" id="PS51419">
    <property type="entry name" value="RAB"/>
    <property type="match status" value="1"/>
</dbReference>
<evidence type="ECO:0000256" key="8">
    <source>
        <dbReference type="ARBA" id="ARBA00023288"/>
    </source>
</evidence>
<dbReference type="NCBIfam" id="TIGR00231">
    <property type="entry name" value="small_GTP"/>
    <property type="match status" value="1"/>
</dbReference>
<keyword evidence="9" id="KW-0636">Prenylation</keyword>
<dbReference type="InParanoid" id="A0A482XN41"/>
<name>A0A482XN41_LAOST</name>
<evidence type="ECO:0000313" key="14">
    <source>
        <dbReference type="Proteomes" id="UP000291343"/>
    </source>
</evidence>
<evidence type="ECO:0000256" key="7">
    <source>
        <dbReference type="ARBA" id="ARBA00023136"/>
    </source>
</evidence>
<comment type="subcellular location">
    <subcellularLocation>
        <location evidence="10">Endoplasmic reticulum membrane</location>
        <topology evidence="10">Lipid-anchor</topology>
        <orientation evidence="10">Cytoplasmic side</orientation>
    </subcellularLocation>
</comment>
<comment type="catalytic activity">
    <reaction evidence="12">
        <text>GTP + H2O = GDP + phosphate + H(+)</text>
        <dbReference type="Rhea" id="RHEA:19669"/>
        <dbReference type="ChEBI" id="CHEBI:15377"/>
        <dbReference type="ChEBI" id="CHEBI:15378"/>
        <dbReference type="ChEBI" id="CHEBI:37565"/>
        <dbReference type="ChEBI" id="CHEBI:43474"/>
        <dbReference type="ChEBI" id="CHEBI:58189"/>
    </reaction>
    <physiologicalReaction direction="left-to-right" evidence="12">
        <dbReference type="Rhea" id="RHEA:19670"/>
    </physiologicalReaction>
</comment>
<evidence type="ECO:0000313" key="13">
    <source>
        <dbReference type="EMBL" id="RZF47242.1"/>
    </source>
</evidence>
<keyword evidence="3" id="KW-0547">Nucleotide-binding</keyword>
<dbReference type="SMART" id="SM00174">
    <property type="entry name" value="RHO"/>
    <property type="match status" value="1"/>
</dbReference>
<dbReference type="InterPro" id="IPR027417">
    <property type="entry name" value="P-loop_NTPase"/>
</dbReference>
<keyword evidence="4" id="KW-0378">Hydrolase</keyword>
<evidence type="ECO:0000256" key="1">
    <source>
        <dbReference type="ARBA" id="ARBA00022481"/>
    </source>
</evidence>
<dbReference type="PANTHER" id="PTHR24070">
    <property type="entry name" value="RAS, DI-RAS, AND RHEB FAMILY MEMBERS OF SMALL GTPASE SUPERFAMILY"/>
    <property type="match status" value="1"/>
</dbReference>
<dbReference type="STRING" id="195883.A0A482XN41"/>
<dbReference type="PROSITE" id="PS51421">
    <property type="entry name" value="RAS"/>
    <property type="match status" value="1"/>
</dbReference>
<organism evidence="13 14">
    <name type="scientific">Laodelphax striatellus</name>
    <name type="common">Small brown planthopper</name>
    <name type="synonym">Delphax striatella</name>
    <dbReference type="NCBI Taxonomy" id="195883"/>
    <lineage>
        <taxon>Eukaryota</taxon>
        <taxon>Metazoa</taxon>
        <taxon>Ecdysozoa</taxon>
        <taxon>Arthropoda</taxon>
        <taxon>Hexapoda</taxon>
        <taxon>Insecta</taxon>
        <taxon>Pterygota</taxon>
        <taxon>Neoptera</taxon>
        <taxon>Paraneoptera</taxon>
        <taxon>Hemiptera</taxon>
        <taxon>Auchenorrhyncha</taxon>
        <taxon>Fulgoroidea</taxon>
        <taxon>Delphacidae</taxon>
        <taxon>Criomorphinae</taxon>
        <taxon>Laodelphax</taxon>
    </lineage>
</organism>
<comment type="similarity">
    <text evidence="11">Belongs to the small GTPase superfamily. Rheb family.</text>
</comment>
<keyword evidence="5" id="KW-0460">Magnesium</keyword>
<evidence type="ECO:0000256" key="2">
    <source>
        <dbReference type="ARBA" id="ARBA00022723"/>
    </source>
</evidence>